<evidence type="ECO:0000313" key="6">
    <source>
        <dbReference type="Proteomes" id="UP001064489"/>
    </source>
</evidence>
<dbReference type="PANTHER" id="PTHR12542">
    <property type="entry name" value="EXOCYST COMPLEX PROTEIN EXO70"/>
    <property type="match status" value="1"/>
</dbReference>
<comment type="function">
    <text evidence="3">Component of the exocyst complex.</text>
</comment>
<dbReference type="InterPro" id="IPR046364">
    <property type="entry name" value="Exo70_C"/>
</dbReference>
<reference evidence="5" key="1">
    <citation type="journal article" date="2022" name="Plant J.">
        <title>Strategies of tolerance reflected in two North American maple genomes.</title>
        <authorList>
            <person name="McEvoy S.L."/>
            <person name="Sezen U.U."/>
            <person name="Trouern-Trend A."/>
            <person name="McMahon S.M."/>
            <person name="Schaberg P.G."/>
            <person name="Yang J."/>
            <person name="Wegrzyn J.L."/>
            <person name="Swenson N.G."/>
        </authorList>
    </citation>
    <scope>NUCLEOTIDE SEQUENCE</scope>
    <source>
        <strain evidence="5">91603</strain>
    </source>
</reference>
<dbReference type="InterPro" id="IPR004140">
    <property type="entry name" value="Exo70"/>
</dbReference>
<evidence type="ECO:0000256" key="1">
    <source>
        <dbReference type="ARBA" id="ARBA00006756"/>
    </source>
</evidence>
<comment type="caution">
    <text evidence="5">The sequence shown here is derived from an EMBL/GenBank/DDBJ whole genome shotgun (WGS) entry which is preliminary data.</text>
</comment>
<keyword evidence="3" id="KW-0653">Protein transport</keyword>
<keyword evidence="6" id="KW-1185">Reference proteome</keyword>
<dbReference type="PANTHER" id="PTHR12542:SF85">
    <property type="entry name" value="EXOCYST SUBUNIT EXO70 FAMILY PROTEIN"/>
    <property type="match status" value="1"/>
</dbReference>
<dbReference type="GO" id="GO:0015031">
    <property type="term" value="P:protein transport"/>
    <property type="evidence" value="ECO:0007669"/>
    <property type="project" value="UniProtKB-KW"/>
</dbReference>
<dbReference type="GO" id="GO:0000145">
    <property type="term" value="C:exocyst"/>
    <property type="evidence" value="ECO:0007669"/>
    <property type="project" value="InterPro"/>
</dbReference>
<dbReference type="AlphaFoldDB" id="A0AAD5NIW5"/>
<keyword evidence="2 3" id="KW-0813">Transport</keyword>
<evidence type="ECO:0000259" key="4">
    <source>
        <dbReference type="Pfam" id="PF03081"/>
    </source>
</evidence>
<dbReference type="SUPFAM" id="SSF74788">
    <property type="entry name" value="Cullin repeat-like"/>
    <property type="match status" value="1"/>
</dbReference>
<protein>
    <recommendedName>
        <fullName evidence="3">Exocyst subunit Exo70 family protein</fullName>
    </recommendedName>
</protein>
<dbReference type="Pfam" id="PF20669">
    <property type="entry name" value="Exo70_N"/>
    <property type="match status" value="1"/>
</dbReference>
<evidence type="ECO:0000256" key="3">
    <source>
        <dbReference type="RuleBase" id="RU365026"/>
    </source>
</evidence>
<gene>
    <name evidence="5" type="ORF">LWI28_015383</name>
</gene>
<proteinExistence type="inferred from homology"/>
<dbReference type="GO" id="GO:0006887">
    <property type="term" value="P:exocytosis"/>
    <property type="evidence" value="ECO:0007669"/>
    <property type="project" value="UniProtKB-KW"/>
</dbReference>
<dbReference type="Proteomes" id="UP001064489">
    <property type="component" value="Chromosome 2"/>
</dbReference>
<dbReference type="Pfam" id="PF03081">
    <property type="entry name" value="Exo70_C"/>
    <property type="match status" value="1"/>
</dbReference>
<evidence type="ECO:0000313" key="5">
    <source>
        <dbReference type="EMBL" id="KAI9161199.1"/>
    </source>
</evidence>
<dbReference type="EMBL" id="JAJSOW010000106">
    <property type="protein sequence ID" value="KAI9161199.1"/>
    <property type="molecule type" value="Genomic_DNA"/>
</dbReference>
<organism evidence="5 6">
    <name type="scientific">Acer negundo</name>
    <name type="common">Box elder</name>
    <dbReference type="NCBI Taxonomy" id="4023"/>
    <lineage>
        <taxon>Eukaryota</taxon>
        <taxon>Viridiplantae</taxon>
        <taxon>Streptophyta</taxon>
        <taxon>Embryophyta</taxon>
        <taxon>Tracheophyta</taxon>
        <taxon>Spermatophyta</taxon>
        <taxon>Magnoliopsida</taxon>
        <taxon>eudicotyledons</taxon>
        <taxon>Gunneridae</taxon>
        <taxon>Pentapetalae</taxon>
        <taxon>rosids</taxon>
        <taxon>malvids</taxon>
        <taxon>Sapindales</taxon>
        <taxon>Sapindaceae</taxon>
        <taxon>Hippocastanoideae</taxon>
        <taxon>Acereae</taxon>
        <taxon>Acer</taxon>
    </lineage>
</organism>
<accession>A0AAD5NIW5</accession>
<reference evidence="5" key="2">
    <citation type="submission" date="2023-02" db="EMBL/GenBank/DDBJ databases">
        <authorList>
            <person name="Swenson N.G."/>
            <person name="Wegrzyn J.L."/>
            <person name="Mcevoy S.L."/>
        </authorList>
    </citation>
    <scope>NUCLEOTIDE SEQUENCE</scope>
    <source>
        <strain evidence="5">91603</strain>
        <tissue evidence="5">Leaf</tissue>
    </source>
</reference>
<evidence type="ECO:0000256" key="2">
    <source>
        <dbReference type="ARBA" id="ARBA00022448"/>
    </source>
</evidence>
<dbReference type="InterPro" id="IPR016159">
    <property type="entry name" value="Cullin_repeat-like_dom_sf"/>
</dbReference>
<comment type="similarity">
    <text evidence="1 3">Belongs to the EXO70 family.</text>
</comment>
<feature type="domain" description="Exocyst complex subunit Exo70 C-terminal" evidence="4">
    <location>
        <begin position="274"/>
        <end position="619"/>
    </location>
</feature>
<sequence>MAMSIMSKMDGIKTLLNTSLERSRALSMELDKTGPRLEQIKQRLPSLVPMENCSFVAVRHQIDGVIGPASALLKVFDVVLELQESLLSEPFSDLFNYLSLVKQLEEAMKFLADNCRLTIQWLEGIFEALEGNPGIDDRYILNVKKPLRILQELQDTDVCSRLEGGVLFEALEKLEAEFNRLVTENTLPFALIDSPTNQANRIAPSLMPVGVMHKLQAIIRRLKANGRLENCISVYAQVRSSNVRASLQVFDLEYLENSISEFDDVQDIEGSIDNWCKQFELVVKNLFEPEYKLCSDVFDKIGSDVSMSCFAKIAVQSGILSFLRFGKNVTESKKDPTKLLKLLDIFAVLNNLRVDFNRLFGGGAYGEIQTLTRDVIKRVVNGACEIFWELPIQVEIQRKTSPPLNGNVPMIVSFVTDYCNQLLGDKYKATLTKVLVIHQSWKQETYQEGLLASQIFNMIKEIALNLDAWSSGHQDVTLSYVFMMNNHSHFCNLKGTKLGEMLGSSWLRAHEQYKEYYAGLYMRESWGKLIALLNLQDGQKSNTNNNMKRLKAFNEAFDCLYKKQSNWVVTDIDLKEKICKLVVQAFVPAYRNYLKSYGLLEESKHVKYSVQSLENMLSSLFEPKLSTRQVHFIGKIKHVVTHLMLTTVT</sequence>
<keyword evidence="3" id="KW-0268">Exocytosis</keyword>
<dbReference type="Gene3D" id="1.20.1280.170">
    <property type="entry name" value="Exocyst complex component Exo70"/>
    <property type="match status" value="1"/>
</dbReference>
<dbReference type="GO" id="GO:0005546">
    <property type="term" value="F:phosphatidylinositol-4,5-bisphosphate binding"/>
    <property type="evidence" value="ECO:0007669"/>
    <property type="project" value="InterPro"/>
</dbReference>
<name>A0AAD5NIW5_ACENE</name>